<protein>
    <recommendedName>
        <fullName evidence="5">Shugoshin C-terminal domain-containing protein</fullName>
    </recommendedName>
</protein>
<feature type="compositionally biased region" description="Polar residues" evidence="1">
    <location>
        <begin position="77"/>
        <end position="104"/>
    </location>
</feature>
<name>A0A1Y1XFX4_9FUNG</name>
<feature type="signal peptide" evidence="2">
    <location>
        <begin position="1"/>
        <end position="19"/>
    </location>
</feature>
<evidence type="ECO:0000256" key="2">
    <source>
        <dbReference type="SAM" id="SignalP"/>
    </source>
</evidence>
<dbReference type="AlphaFoldDB" id="A0A1Y1XFX4"/>
<dbReference type="InParanoid" id="A0A1Y1XFX4"/>
<feature type="region of interest" description="Disordered" evidence="1">
    <location>
        <begin position="62"/>
        <end position="114"/>
    </location>
</feature>
<evidence type="ECO:0008006" key="5">
    <source>
        <dbReference type="Google" id="ProtNLM"/>
    </source>
</evidence>
<feature type="chain" id="PRO_5013073238" description="Shugoshin C-terminal domain-containing protein" evidence="2">
    <location>
        <begin position="20"/>
        <end position="231"/>
    </location>
</feature>
<evidence type="ECO:0000313" key="4">
    <source>
        <dbReference type="Proteomes" id="UP000193498"/>
    </source>
</evidence>
<sequence>MYLHIANLFIFSPLTTVTLYPIMASFKVAKSKITVFADPIGEEQQTEQTAVKRITRIQTKCQGDNKENIDPFGKSLPNKQAGKQATRSKNLAKTPVNSLRQSDVITGHTPSPLADITEAHDSSYVSPLPLSVAYSVDGIRLRRSERVAKRALKQQQTNESSPLSCKEETKSILYSASKIPGPQKRSSVSDIKTRAHKIRKAQFNSTTDATEEYSRNRKNSQRIAPNRNLRF</sequence>
<dbReference type="EMBL" id="MCFE01000607">
    <property type="protein sequence ID" value="ORX84627.1"/>
    <property type="molecule type" value="Genomic_DNA"/>
</dbReference>
<reference evidence="3 4" key="1">
    <citation type="submission" date="2016-07" db="EMBL/GenBank/DDBJ databases">
        <title>Pervasive Adenine N6-methylation of Active Genes in Fungi.</title>
        <authorList>
            <consortium name="DOE Joint Genome Institute"/>
            <person name="Mondo S.J."/>
            <person name="Dannebaum R.O."/>
            <person name="Kuo R.C."/>
            <person name="Labutti K."/>
            <person name="Haridas S."/>
            <person name="Kuo A."/>
            <person name="Salamov A."/>
            <person name="Ahrendt S.R."/>
            <person name="Lipzen A."/>
            <person name="Sullivan W."/>
            <person name="Andreopoulos W.B."/>
            <person name="Clum A."/>
            <person name="Lindquist E."/>
            <person name="Daum C."/>
            <person name="Ramamoorthy G.K."/>
            <person name="Gryganskyi A."/>
            <person name="Culley D."/>
            <person name="Magnuson J.K."/>
            <person name="James T.Y."/>
            <person name="O'Malley M.A."/>
            <person name="Stajich J.E."/>
            <person name="Spatafora J.W."/>
            <person name="Visel A."/>
            <person name="Grigoriev I.V."/>
        </authorList>
    </citation>
    <scope>NUCLEOTIDE SEQUENCE [LARGE SCALE GENOMIC DNA]</scope>
    <source>
        <strain evidence="3 4">CBS 931.73</strain>
    </source>
</reference>
<feature type="region of interest" description="Disordered" evidence="1">
    <location>
        <begin position="174"/>
        <end position="231"/>
    </location>
</feature>
<keyword evidence="2" id="KW-0732">Signal</keyword>
<keyword evidence="4" id="KW-1185">Reference proteome</keyword>
<proteinExistence type="predicted"/>
<evidence type="ECO:0000256" key="1">
    <source>
        <dbReference type="SAM" id="MobiDB-lite"/>
    </source>
</evidence>
<evidence type="ECO:0000313" key="3">
    <source>
        <dbReference type="EMBL" id="ORX84627.1"/>
    </source>
</evidence>
<gene>
    <name evidence="3" type="ORF">K493DRAFT_360661</name>
</gene>
<comment type="caution">
    <text evidence="3">The sequence shown here is derived from an EMBL/GenBank/DDBJ whole genome shotgun (WGS) entry which is preliminary data.</text>
</comment>
<accession>A0A1Y1XFX4</accession>
<organism evidence="3 4">
    <name type="scientific">Basidiobolus meristosporus CBS 931.73</name>
    <dbReference type="NCBI Taxonomy" id="1314790"/>
    <lineage>
        <taxon>Eukaryota</taxon>
        <taxon>Fungi</taxon>
        <taxon>Fungi incertae sedis</taxon>
        <taxon>Zoopagomycota</taxon>
        <taxon>Entomophthoromycotina</taxon>
        <taxon>Basidiobolomycetes</taxon>
        <taxon>Basidiobolales</taxon>
        <taxon>Basidiobolaceae</taxon>
        <taxon>Basidiobolus</taxon>
    </lineage>
</organism>
<dbReference type="Proteomes" id="UP000193498">
    <property type="component" value="Unassembled WGS sequence"/>
</dbReference>